<dbReference type="AlphaFoldDB" id="A0A0E9PKS0"/>
<protein>
    <submittedName>
        <fullName evidence="1">Uncharacterized protein</fullName>
    </submittedName>
</protein>
<reference evidence="1" key="2">
    <citation type="journal article" date="2015" name="Fish Shellfish Immunol.">
        <title>Early steps in the European eel (Anguilla anguilla)-Vibrio vulnificus interaction in the gills: Role of the RtxA13 toxin.</title>
        <authorList>
            <person name="Callol A."/>
            <person name="Pajuelo D."/>
            <person name="Ebbesson L."/>
            <person name="Teles M."/>
            <person name="MacKenzie S."/>
            <person name="Amaro C."/>
        </authorList>
    </citation>
    <scope>NUCLEOTIDE SEQUENCE</scope>
</reference>
<sequence>MQQARTRGATDGYKLSGMSTGPSSLISKWPPLVPHWQRAALEPPVVLIVTFRNLVIMLKQILS</sequence>
<reference evidence="1" key="1">
    <citation type="submission" date="2014-11" db="EMBL/GenBank/DDBJ databases">
        <authorList>
            <person name="Amaro Gonzalez C."/>
        </authorList>
    </citation>
    <scope>NUCLEOTIDE SEQUENCE</scope>
</reference>
<evidence type="ECO:0000313" key="1">
    <source>
        <dbReference type="EMBL" id="JAH05109.1"/>
    </source>
</evidence>
<accession>A0A0E9PKS0</accession>
<proteinExistence type="predicted"/>
<dbReference type="EMBL" id="GBXM01103468">
    <property type="protein sequence ID" value="JAH05109.1"/>
    <property type="molecule type" value="Transcribed_RNA"/>
</dbReference>
<name>A0A0E9PKS0_ANGAN</name>
<organism evidence="1">
    <name type="scientific">Anguilla anguilla</name>
    <name type="common">European freshwater eel</name>
    <name type="synonym">Muraena anguilla</name>
    <dbReference type="NCBI Taxonomy" id="7936"/>
    <lineage>
        <taxon>Eukaryota</taxon>
        <taxon>Metazoa</taxon>
        <taxon>Chordata</taxon>
        <taxon>Craniata</taxon>
        <taxon>Vertebrata</taxon>
        <taxon>Euteleostomi</taxon>
        <taxon>Actinopterygii</taxon>
        <taxon>Neopterygii</taxon>
        <taxon>Teleostei</taxon>
        <taxon>Anguilliformes</taxon>
        <taxon>Anguillidae</taxon>
        <taxon>Anguilla</taxon>
    </lineage>
</organism>